<name>A0A2L1U7B6_9BACL</name>
<accession>A0A2L1U7B6</accession>
<keyword evidence="2" id="KW-0614">Plasmid</keyword>
<geneLocation type="plasmid" evidence="2">
    <name>unnamed1</name>
</geneLocation>
<dbReference type="EMBL" id="CP019656">
    <property type="protein sequence ID" value="AVF28834.1"/>
    <property type="molecule type" value="Genomic_DNA"/>
</dbReference>
<gene>
    <name evidence="2" type="ORF">ERICIII_04830</name>
</gene>
<organism evidence="2 3">
    <name type="scientific">Paenibacillus larvae subsp. larvae</name>
    <dbReference type="NCBI Taxonomy" id="147375"/>
    <lineage>
        <taxon>Bacteria</taxon>
        <taxon>Bacillati</taxon>
        <taxon>Bacillota</taxon>
        <taxon>Bacilli</taxon>
        <taxon>Bacillales</taxon>
        <taxon>Paenibacillaceae</taxon>
        <taxon>Paenibacillus</taxon>
    </lineage>
</organism>
<keyword evidence="1" id="KW-1133">Transmembrane helix</keyword>
<evidence type="ECO:0000313" key="3">
    <source>
        <dbReference type="Proteomes" id="UP000239833"/>
    </source>
</evidence>
<proteinExistence type="predicted"/>
<feature type="transmembrane region" description="Helical" evidence="1">
    <location>
        <begin position="12"/>
        <end position="36"/>
    </location>
</feature>
<dbReference type="RefSeq" id="WP_104932852.1">
    <property type="nucleotide sequence ID" value="NZ_CP019656.1"/>
</dbReference>
<keyword evidence="1" id="KW-0472">Membrane</keyword>
<dbReference type="InterPro" id="IPR020275">
    <property type="entry name" value="DUF5592"/>
</dbReference>
<evidence type="ECO:0008006" key="4">
    <source>
        <dbReference type="Google" id="ProtNLM"/>
    </source>
</evidence>
<protein>
    <recommendedName>
        <fullName evidence="4">PrgI family protein</fullName>
    </recommendedName>
</protein>
<evidence type="ECO:0000313" key="2">
    <source>
        <dbReference type="EMBL" id="AVF28834.1"/>
    </source>
</evidence>
<sequence>MKYEIPKEIKSPAKIIFSLLGKDLLILLFGSLILLTVMDDVVHSWLKIPYYVVGFGFLLFLVWNAPTNQGKKNYQALYYLIKRKRVTYHPLDIHSVENTELLCNERERR</sequence>
<dbReference type="Proteomes" id="UP000239833">
    <property type="component" value="Plasmid unnamed1"/>
</dbReference>
<reference evidence="3" key="1">
    <citation type="submission" date="2017-02" db="EMBL/GenBank/DDBJ databases">
        <title>Delineation of Paenibacillus larvae strains originating from foulbrood outbreaks.</title>
        <authorList>
            <person name="Beims H."/>
            <person name="Bunk B."/>
            <person name="Sproeer C."/>
            <person name="Mohr K.I."/>
            <person name="Pradella S."/>
            <person name="Guenther G."/>
            <person name="Rohde M."/>
            <person name="von der Ohe W."/>
            <person name="Steinert M."/>
        </authorList>
    </citation>
    <scope>NUCLEOTIDE SEQUENCE [LARGE SCALE GENOMIC DNA]</scope>
    <source>
        <strain evidence="3">Eric_III</strain>
        <plasmid evidence="3">Plasmid unnamed1</plasmid>
    </source>
</reference>
<dbReference type="AlphaFoldDB" id="A0A2L1U7B6"/>
<keyword evidence="1" id="KW-0812">Transmembrane</keyword>
<dbReference type="Pfam" id="PF17332">
    <property type="entry name" value="DUF5592"/>
    <property type="match status" value="1"/>
</dbReference>
<evidence type="ECO:0000256" key="1">
    <source>
        <dbReference type="SAM" id="Phobius"/>
    </source>
</evidence>
<feature type="transmembrane region" description="Helical" evidence="1">
    <location>
        <begin position="48"/>
        <end position="65"/>
    </location>
</feature>